<dbReference type="SMR" id="Q8KCL5"/>
<dbReference type="KEGG" id="cte:CT1400"/>
<dbReference type="PATRIC" id="fig|194439.7.peg.1270"/>
<proteinExistence type="predicted"/>
<dbReference type="InterPro" id="IPR003607">
    <property type="entry name" value="HD/PDEase_dom"/>
</dbReference>
<gene>
    <name evidence="2" type="ordered locus">CT1400</name>
</gene>
<dbReference type="AlphaFoldDB" id="Q8KCL5"/>
<feature type="domain" description="HD" evidence="1">
    <location>
        <begin position="79"/>
        <end position="159"/>
    </location>
</feature>
<evidence type="ECO:0000313" key="3">
    <source>
        <dbReference type="Proteomes" id="UP000001007"/>
    </source>
</evidence>
<keyword evidence="3" id="KW-1185">Reference proteome</keyword>
<accession>Q8KCL5</accession>
<evidence type="ECO:0000313" key="2">
    <source>
        <dbReference type="EMBL" id="AAM72628.1"/>
    </source>
</evidence>
<dbReference type="Proteomes" id="UP000001007">
    <property type="component" value="Chromosome"/>
</dbReference>
<dbReference type="HOGENOM" id="CLU_101194_0_0_10"/>
<dbReference type="DNASU" id="1006808"/>
<dbReference type="EMBL" id="AE006470">
    <property type="protein sequence ID" value="AAM72628.1"/>
    <property type="molecule type" value="Genomic_DNA"/>
</dbReference>
<dbReference type="eggNOG" id="COG1418">
    <property type="taxonomic scope" value="Bacteria"/>
</dbReference>
<organism evidence="2 3">
    <name type="scientific">Chlorobaculum tepidum (strain ATCC 49652 / DSM 12025 / NBRC 103806 / TLS)</name>
    <name type="common">Chlorobium tepidum</name>
    <dbReference type="NCBI Taxonomy" id="194439"/>
    <lineage>
        <taxon>Bacteria</taxon>
        <taxon>Pseudomonadati</taxon>
        <taxon>Chlorobiota</taxon>
        <taxon>Chlorobiia</taxon>
        <taxon>Chlorobiales</taxon>
        <taxon>Chlorobiaceae</taxon>
        <taxon>Chlorobaculum</taxon>
    </lineage>
</organism>
<dbReference type="STRING" id="194439.CT1400"/>
<sequence>MIGHSEVIRCFGMSGKVYFFNDSGNIQKGVHDLPPKGLACFVKIKNMMMQAKPAEVSMVDALVDPWLGAIGRDFEGYRNHCRRVFIFACTLAGAEGESREKIAIAAAFHDLGIWTDNTFDYLEPSKRLASAYLASTSKAEWTDEIKAMIEQHHKVTPWSCKPGWLVEPFRKADWIDVTLGARNFELNRSYIREIQRRYPNAGFHATLARLSFERMKTHPKDPLPMMRW</sequence>
<evidence type="ECO:0000259" key="1">
    <source>
        <dbReference type="Pfam" id="PF01966"/>
    </source>
</evidence>
<protein>
    <recommendedName>
        <fullName evidence="1">HD domain-containing protein</fullName>
    </recommendedName>
</protein>
<name>Q8KCL5_CHLTE</name>
<dbReference type="CDD" id="cd00077">
    <property type="entry name" value="HDc"/>
    <property type="match status" value="1"/>
</dbReference>
<dbReference type="SUPFAM" id="SSF109604">
    <property type="entry name" value="HD-domain/PDEase-like"/>
    <property type="match status" value="1"/>
</dbReference>
<dbReference type="InterPro" id="IPR006674">
    <property type="entry name" value="HD_domain"/>
</dbReference>
<dbReference type="Gene3D" id="1.10.3210.10">
    <property type="entry name" value="Hypothetical protein af1432"/>
    <property type="match status" value="1"/>
</dbReference>
<reference evidence="2 3" key="1">
    <citation type="journal article" date="2002" name="Proc. Natl. Acad. Sci. U.S.A.">
        <title>The complete genome sequence of Chlorobium tepidum TLS, a photosynthetic, anaerobic, green-sulfur bacterium.</title>
        <authorList>
            <person name="Eisen J.A."/>
            <person name="Nelson K.E."/>
            <person name="Paulsen I.T."/>
            <person name="Heidelberg J.F."/>
            <person name="Wu M."/>
            <person name="Dodson R.J."/>
            <person name="Deboy R."/>
            <person name="Gwinn M.L."/>
            <person name="Nelson W.C."/>
            <person name="Haft D.H."/>
            <person name="Hickey E.K."/>
            <person name="Peterson J.D."/>
            <person name="Durkin A.S."/>
            <person name="Kolonay J.L."/>
            <person name="Yang F."/>
            <person name="Holt I."/>
            <person name="Umayam L.A."/>
            <person name="Mason T."/>
            <person name="Brenner M."/>
            <person name="Shea T.P."/>
            <person name="Parksey D."/>
            <person name="Nierman W.C."/>
            <person name="Feldblyum T.V."/>
            <person name="Hansen C.L."/>
            <person name="Craven M.B."/>
            <person name="Radune D."/>
            <person name="Vamathevan J."/>
            <person name="Khouri H."/>
            <person name="White O."/>
            <person name="Gruber T.M."/>
            <person name="Ketchum K.A."/>
            <person name="Venter J.C."/>
            <person name="Tettelin H."/>
            <person name="Bryant D.A."/>
            <person name="Fraser C.M."/>
        </authorList>
    </citation>
    <scope>NUCLEOTIDE SEQUENCE [LARGE SCALE GENOMIC DNA]</scope>
    <source>
        <strain evidence="3">ATCC 49652 / DSM 12025 / NBRC 103806 / TLS</strain>
    </source>
</reference>
<dbReference type="Pfam" id="PF01966">
    <property type="entry name" value="HD"/>
    <property type="match status" value="1"/>
</dbReference>
<dbReference type="EnsemblBacteria" id="AAM72628">
    <property type="protein sequence ID" value="AAM72628"/>
    <property type="gene ID" value="CT1400"/>
</dbReference>
<dbReference type="OrthoDB" id="459260at2"/>